<dbReference type="UniPathway" id="UPA00219"/>
<evidence type="ECO:0000256" key="8">
    <source>
        <dbReference type="ARBA" id="ARBA00023316"/>
    </source>
</evidence>
<dbReference type="GO" id="GO:0008360">
    <property type="term" value="P:regulation of cell shape"/>
    <property type="evidence" value="ECO:0007669"/>
    <property type="project" value="UniProtKB-UniRule"/>
</dbReference>
<dbReference type="Gene3D" id="2.40.440.10">
    <property type="entry name" value="L,D-transpeptidase catalytic domain-like"/>
    <property type="match status" value="1"/>
</dbReference>
<evidence type="ECO:0000256" key="6">
    <source>
        <dbReference type="ARBA" id="ARBA00022960"/>
    </source>
</evidence>
<comment type="pathway">
    <text evidence="1 9">Cell wall biogenesis; peptidoglycan biosynthesis.</text>
</comment>
<dbReference type="GO" id="GO:0016757">
    <property type="term" value="F:glycosyltransferase activity"/>
    <property type="evidence" value="ECO:0007669"/>
    <property type="project" value="UniProtKB-KW"/>
</dbReference>
<dbReference type="Proteomes" id="UP000194474">
    <property type="component" value="Unassembled WGS sequence"/>
</dbReference>
<evidence type="ECO:0000313" key="12">
    <source>
        <dbReference type="EMBL" id="SMQ72957.1"/>
    </source>
</evidence>
<proteinExistence type="inferred from homology"/>
<evidence type="ECO:0000256" key="1">
    <source>
        <dbReference type="ARBA" id="ARBA00004752"/>
    </source>
</evidence>
<evidence type="ECO:0000256" key="3">
    <source>
        <dbReference type="ARBA" id="ARBA00022676"/>
    </source>
</evidence>
<keyword evidence="8 9" id="KW-0961">Cell wall biogenesis/degradation</keyword>
<dbReference type="InterPro" id="IPR005490">
    <property type="entry name" value="LD_TPept_cat_dom"/>
</dbReference>
<evidence type="ECO:0000256" key="10">
    <source>
        <dbReference type="SAM" id="SignalP"/>
    </source>
</evidence>
<feature type="domain" description="L,D-TPase catalytic" evidence="11">
    <location>
        <begin position="87"/>
        <end position="223"/>
    </location>
</feature>
<dbReference type="OrthoDB" id="8478453at2"/>
<dbReference type="SUPFAM" id="SSF141523">
    <property type="entry name" value="L,D-transpeptidase catalytic domain-like"/>
    <property type="match status" value="1"/>
</dbReference>
<sequence>MITLNRRALLAGSAALLASSLAGCATTASSARSQGSTPVRRPVPPEVASMYAAVLDDEYPIRASDMSLVPEQFWRQEVPNTTGEPAGSVVVDTTDRFLYHVRDNGMATRYGVGIGAAGFSWSGRAHIAYKRSWPRWTPPSDMIKRHPELEIYRYGMEPGPENPMGPRALYIHQGNKDTLYRIHGNEDEKTIGQAISSGCVRLLPQDIIHLYDNVRSGSPLLVV</sequence>
<feature type="active site" description="Proton donor/acceptor" evidence="9">
    <location>
        <position position="183"/>
    </location>
</feature>
<keyword evidence="10" id="KW-0732">Signal</keyword>
<dbReference type="RefSeq" id="WP_086470438.1">
    <property type="nucleotide sequence ID" value="NZ_FXWK01000001.1"/>
</dbReference>
<dbReference type="InterPro" id="IPR050979">
    <property type="entry name" value="LD-transpeptidase"/>
</dbReference>
<dbReference type="GO" id="GO:0071555">
    <property type="term" value="P:cell wall organization"/>
    <property type="evidence" value="ECO:0007669"/>
    <property type="project" value="UniProtKB-UniRule"/>
</dbReference>
<evidence type="ECO:0000256" key="5">
    <source>
        <dbReference type="ARBA" id="ARBA00022801"/>
    </source>
</evidence>
<keyword evidence="4" id="KW-0808">Transferase</keyword>
<keyword evidence="12" id="KW-0449">Lipoprotein</keyword>
<evidence type="ECO:0000313" key="13">
    <source>
        <dbReference type="Proteomes" id="UP000194474"/>
    </source>
</evidence>
<dbReference type="CDD" id="cd16913">
    <property type="entry name" value="YkuD_like"/>
    <property type="match status" value="1"/>
</dbReference>
<dbReference type="InterPro" id="IPR038063">
    <property type="entry name" value="Transpep_catalytic_dom"/>
</dbReference>
<organism evidence="12 13">
    <name type="scientific">Devosia lucknowensis</name>
    <dbReference type="NCBI Taxonomy" id="1096929"/>
    <lineage>
        <taxon>Bacteria</taxon>
        <taxon>Pseudomonadati</taxon>
        <taxon>Pseudomonadota</taxon>
        <taxon>Alphaproteobacteria</taxon>
        <taxon>Hyphomicrobiales</taxon>
        <taxon>Devosiaceae</taxon>
        <taxon>Devosia</taxon>
    </lineage>
</organism>
<feature type="active site" description="Nucleophile" evidence="9">
    <location>
        <position position="199"/>
    </location>
</feature>
<feature type="chain" id="PRO_5013029050" evidence="10">
    <location>
        <begin position="25"/>
        <end position="223"/>
    </location>
</feature>
<keyword evidence="5" id="KW-0378">Hydrolase</keyword>
<keyword evidence="6 9" id="KW-0133">Cell shape</keyword>
<dbReference type="Pfam" id="PF03734">
    <property type="entry name" value="YkuD"/>
    <property type="match status" value="1"/>
</dbReference>
<dbReference type="PROSITE" id="PS52029">
    <property type="entry name" value="LD_TPASE"/>
    <property type="match status" value="1"/>
</dbReference>
<gene>
    <name evidence="12" type="ORF">SAMN06295905_2195</name>
</gene>
<reference evidence="13" key="1">
    <citation type="submission" date="2017-04" db="EMBL/GenBank/DDBJ databases">
        <authorList>
            <person name="Varghese N."/>
            <person name="Submissions S."/>
        </authorList>
    </citation>
    <scope>NUCLEOTIDE SEQUENCE [LARGE SCALE GENOMIC DNA]</scope>
</reference>
<evidence type="ECO:0000256" key="9">
    <source>
        <dbReference type="PROSITE-ProRule" id="PRU01373"/>
    </source>
</evidence>
<dbReference type="InterPro" id="IPR006311">
    <property type="entry name" value="TAT_signal"/>
</dbReference>
<name>A0A1Y6FDV7_9HYPH</name>
<dbReference type="FunFam" id="2.40.440.10:FF:000002">
    <property type="entry name" value="L,D-transpeptidase ErfK/SrfK"/>
    <property type="match status" value="1"/>
</dbReference>
<dbReference type="PROSITE" id="PS51257">
    <property type="entry name" value="PROKAR_LIPOPROTEIN"/>
    <property type="match status" value="1"/>
</dbReference>
<accession>A0A1Y6FDV7</accession>
<dbReference type="PANTHER" id="PTHR30582:SF24">
    <property type="entry name" value="L,D-TRANSPEPTIDASE ERFK_SRFK-RELATED"/>
    <property type="match status" value="1"/>
</dbReference>
<comment type="similarity">
    <text evidence="2">Belongs to the YkuD family.</text>
</comment>
<evidence type="ECO:0000256" key="2">
    <source>
        <dbReference type="ARBA" id="ARBA00005992"/>
    </source>
</evidence>
<dbReference type="AlphaFoldDB" id="A0A1Y6FDV7"/>
<keyword evidence="13" id="KW-1185">Reference proteome</keyword>
<evidence type="ECO:0000256" key="7">
    <source>
        <dbReference type="ARBA" id="ARBA00022984"/>
    </source>
</evidence>
<dbReference type="PANTHER" id="PTHR30582">
    <property type="entry name" value="L,D-TRANSPEPTIDASE"/>
    <property type="match status" value="1"/>
</dbReference>
<dbReference type="GO" id="GO:0071972">
    <property type="term" value="F:peptidoglycan L,D-transpeptidase activity"/>
    <property type="evidence" value="ECO:0007669"/>
    <property type="project" value="TreeGrafter"/>
</dbReference>
<dbReference type="GO" id="GO:0005576">
    <property type="term" value="C:extracellular region"/>
    <property type="evidence" value="ECO:0007669"/>
    <property type="project" value="TreeGrafter"/>
</dbReference>
<dbReference type="PROSITE" id="PS51318">
    <property type="entry name" value="TAT"/>
    <property type="match status" value="1"/>
</dbReference>
<keyword evidence="7 9" id="KW-0573">Peptidoglycan synthesis</keyword>
<dbReference type="GO" id="GO:0018104">
    <property type="term" value="P:peptidoglycan-protein cross-linking"/>
    <property type="evidence" value="ECO:0007669"/>
    <property type="project" value="TreeGrafter"/>
</dbReference>
<evidence type="ECO:0000256" key="4">
    <source>
        <dbReference type="ARBA" id="ARBA00022679"/>
    </source>
</evidence>
<dbReference type="EMBL" id="FXWK01000001">
    <property type="protein sequence ID" value="SMQ72957.1"/>
    <property type="molecule type" value="Genomic_DNA"/>
</dbReference>
<protein>
    <submittedName>
        <fullName evidence="12">Lipoprotein-anchoring transpeptidase ErfK/SrfK</fullName>
    </submittedName>
</protein>
<evidence type="ECO:0000259" key="11">
    <source>
        <dbReference type="PROSITE" id="PS52029"/>
    </source>
</evidence>
<feature type="signal peptide" evidence="10">
    <location>
        <begin position="1"/>
        <end position="24"/>
    </location>
</feature>
<keyword evidence="3" id="KW-0328">Glycosyltransferase</keyword>